<dbReference type="EMBL" id="SLWB01000006">
    <property type="protein sequence ID" value="TCN68438.1"/>
    <property type="molecule type" value="Genomic_DNA"/>
</dbReference>
<dbReference type="PANTHER" id="PTHR37311">
    <property type="entry name" value="2-PHOSPHOSULFOLACTATE PHOSPHATASE-RELATED"/>
    <property type="match status" value="1"/>
</dbReference>
<comment type="catalytic activity">
    <reaction evidence="7 8">
        <text>(2R)-O-phospho-3-sulfolactate + H2O = (2R)-3-sulfolactate + phosphate</text>
        <dbReference type="Rhea" id="RHEA:23416"/>
        <dbReference type="ChEBI" id="CHEBI:15377"/>
        <dbReference type="ChEBI" id="CHEBI:15597"/>
        <dbReference type="ChEBI" id="CHEBI:43474"/>
        <dbReference type="ChEBI" id="CHEBI:58738"/>
        <dbReference type="EC" id="3.1.3.71"/>
    </reaction>
</comment>
<dbReference type="Pfam" id="PF04029">
    <property type="entry name" value="2-ph_phosp"/>
    <property type="match status" value="1"/>
</dbReference>
<evidence type="ECO:0000313" key="9">
    <source>
        <dbReference type="EMBL" id="TCN68438.1"/>
    </source>
</evidence>
<dbReference type="SUPFAM" id="SSF142823">
    <property type="entry name" value="ComB-like"/>
    <property type="match status" value="1"/>
</dbReference>
<dbReference type="PANTHER" id="PTHR37311:SF1">
    <property type="entry name" value="2-PHOSPHOSULFOLACTATE PHOSPHATASE-RELATED"/>
    <property type="match status" value="1"/>
</dbReference>
<proteinExistence type="inferred from homology"/>
<keyword evidence="6 8" id="KW-0460">Magnesium</keyword>
<accession>A0A4R2EHI3</accession>
<dbReference type="InterPro" id="IPR005238">
    <property type="entry name" value="ComB-like"/>
</dbReference>
<dbReference type="FunFam" id="3.90.1560.10:FF:000001">
    <property type="entry name" value="Probable 2-phosphosulfolactate phosphatase"/>
    <property type="match status" value="1"/>
</dbReference>
<dbReference type="GO" id="GO:0000287">
    <property type="term" value="F:magnesium ion binding"/>
    <property type="evidence" value="ECO:0007669"/>
    <property type="project" value="UniProtKB-UniRule"/>
</dbReference>
<organism evidence="9 10">
    <name type="scientific">Acetobacteroides hydrogenigenes</name>
    <dbReference type="NCBI Taxonomy" id="979970"/>
    <lineage>
        <taxon>Bacteria</taxon>
        <taxon>Pseudomonadati</taxon>
        <taxon>Bacteroidota</taxon>
        <taxon>Bacteroidia</taxon>
        <taxon>Bacteroidales</taxon>
        <taxon>Rikenellaceae</taxon>
        <taxon>Acetobacteroides</taxon>
    </lineage>
</organism>
<dbReference type="GO" id="GO:0050532">
    <property type="term" value="F:2-phosphosulfolactate phosphatase activity"/>
    <property type="evidence" value="ECO:0007669"/>
    <property type="project" value="UniProtKB-UniRule"/>
</dbReference>
<dbReference type="GO" id="GO:0050545">
    <property type="term" value="F:sulfopyruvate decarboxylase activity"/>
    <property type="evidence" value="ECO:0007669"/>
    <property type="project" value="TreeGrafter"/>
</dbReference>
<comment type="cofactor">
    <cofactor evidence="1 8">
        <name>Mg(2+)</name>
        <dbReference type="ChEBI" id="CHEBI:18420"/>
    </cofactor>
</comment>
<evidence type="ECO:0000256" key="3">
    <source>
        <dbReference type="ARBA" id="ARBA00012953"/>
    </source>
</evidence>
<dbReference type="Proteomes" id="UP000294830">
    <property type="component" value="Unassembled WGS sequence"/>
</dbReference>
<evidence type="ECO:0000256" key="4">
    <source>
        <dbReference type="ARBA" id="ARBA00021948"/>
    </source>
</evidence>
<dbReference type="AlphaFoldDB" id="A0A4R2EHI3"/>
<protein>
    <recommendedName>
        <fullName evidence="4 8">Probable 2-phosphosulfolactate phosphatase</fullName>
        <ecNumber evidence="3 8">3.1.3.71</ecNumber>
    </recommendedName>
</protein>
<dbReference type="OrthoDB" id="4913at2"/>
<dbReference type="InterPro" id="IPR036702">
    <property type="entry name" value="ComB-like_sf"/>
</dbReference>
<comment type="caution">
    <text evidence="9">The sequence shown here is derived from an EMBL/GenBank/DDBJ whole genome shotgun (WGS) entry which is preliminary data.</text>
</comment>
<dbReference type="Gene3D" id="3.90.1560.10">
    <property type="entry name" value="ComB-like"/>
    <property type="match status" value="1"/>
</dbReference>
<gene>
    <name evidence="8" type="primary">comB</name>
    <name evidence="9" type="ORF">CLV25_10620</name>
</gene>
<evidence type="ECO:0000256" key="8">
    <source>
        <dbReference type="HAMAP-Rule" id="MF_00490"/>
    </source>
</evidence>
<name>A0A4R2EHI3_9BACT</name>
<keyword evidence="10" id="KW-1185">Reference proteome</keyword>
<keyword evidence="5 8" id="KW-0378">Hydrolase</keyword>
<comment type="similarity">
    <text evidence="2 8">Belongs to the ComB family.</text>
</comment>
<dbReference type="RefSeq" id="WP_131839027.1">
    <property type="nucleotide sequence ID" value="NZ_SLWB01000006.1"/>
</dbReference>
<dbReference type="EC" id="3.1.3.71" evidence="3 8"/>
<reference evidence="9 10" key="1">
    <citation type="submission" date="2019-03" db="EMBL/GenBank/DDBJ databases">
        <title>Genomic Encyclopedia of Archaeal and Bacterial Type Strains, Phase II (KMG-II): from individual species to whole genera.</title>
        <authorList>
            <person name="Goeker M."/>
        </authorList>
    </citation>
    <scope>NUCLEOTIDE SEQUENCE [LARGE SCALE GENOMIC DNA]</scope>
    <source>
        <strain evidence="9 10">RL-C</strain>
    </source>
</reference>
<evidence type="ECO:0000256" key="2">
    <source>
        <dbReference type="ARBA" id="ARBA00009997"/>
    </source>
</evidence>
<dbReference type="HAMAP" id="MF_00490">
    <property type="entry name" value="ComB"/>
    <property type="match status" value="1"/>
</dbReference>
<evidence type="ECO:0000313" key="10">
    <source>
        <dbReference type="Proteomes" id="UP000294830"/>
    </source>
</evidence>
<evidence type="ECO:0000256" key="1">
    <source>
        <dbReference type="ARBA" id="ARBA00001946"/>
    </source>
</evidence>
<evidence type="ECO:0000256" key="6">
    <source>
        <dbReference type="ARBA" id="ARBA00022842"/>
    </source>
</evidence>
<evidence type="ECO:0000256" key="7">
    <source>
        <dbReference type="ARBA" id="ARBA00033711"/>
    </source>
</evidence>
<evidence type="ECO:0000256" key="5">
    <source>
        <dbReference type="ARBA" id="ARBA00022801"/>
    </source>
</evidence>
<sequence length="234" mass="25363">MKVEVILHAGLLDGYDFEGKEVVVIDAFRATSVIVEGLHNGAKSIIPVESVEEAMSIKAENPEVVLGGERDGILIEGFDLDNSPLNYLPEKIKSRDIVLTTTNGTRTLKGVVGASAVYLGAFLNASAVARRVSNANGLVLVCSGSENTVSLEDSVCAGAIIYSLESQVSIKWTDTAYMLKSLFSDNRDNLGEFLSEGEHYRELVAHGFEKDVQFCLQLNKRSVVPCYDGTTVKR</sequence>